<proteinExistence type="predicted"/>
<keyword evidence="3" id="KW-1185">Reference proteome</keyword>
<organism evidence="2 3">
    <name type="scientific">Pristionchus entomophagus</name>
    <dbReference type="NCBI Taxonomy" id="358040"/>
    <lineage>
        <taxon>Eukaryota</taxon>
        <taxon>Metazoa</taxon>
        <taxon>Ecdysozoa</taxon>
        <taxon>Nematoda</taxon>
        <taxon>Chromadorea</taxon>
        <taxon>Rhabditida</taxon>
        <taxon>Rhabditina</taxon>
        <taxon>Diplogasteromorpha</taxon>
        <taxon>Diplogasteroidea</taxon>
        <taxon>Neodiplogasteridae</taxon>
        <taxon>Pristionchus</taxon>
    </lineage>
</organism>
<dbReference type="Proteomes" id="UP001432027">
    <property type="component" value="Unassembled WGS sequence"/>
</dbReference>
<dbReference type="EMBL" id="BTSX01000006">
    <property type="protein sequence ID" value="GMT02978.1"/>
    <property type="molecule type" value="Genomic_DNA"/>
</dbReference>
<gene>
    <name evidence="2" type="ORF">PENTCL1PPCAC_25152</name>
</gene>
<feature type="non-terminal residue" evidence="2">
    <location>
        <position position="1"/>
    </location>
</feature>
<sequence>TQEANLSSNTIAWSGSSSKDSLSVEHSLNFFWRLILFLLLQFRFLIEPNRLQEWATRAVSRSQPRNGCAPPPSDLVLRHLDGRVHLRWPCPIVQQRLVRVANTTNHTIAWPSSPPPITSPSRPPSEASRLTHMRSSWSSPPPSLPAPRSSTTSLSSTRSR</sequence>
<dbReference type="AlphaFoldDB" id="A0AAV5U9E0"/>
<evidence type="ECO:0000313" key="2">
    <source>
        <dbReference type="EMBL" id="GMT02978.1"/>
    </source>
</evidence>
<reference evidence="2" key="1">
    <citation type="submission" date="2023-10" db="EMBL/GenBank/DDBJ databases">
        <title>Genome assembly of Pristionchus species.</title>
        <authorList>
            <person name="Yoshida K."/>
            <person name="Sommer R.J."/>
        </authorList>
    </citation>
    <scope>NUCLEOTIDE SEQUENCE</scope>
    <source>
        <strain evidence="2">RS0144</strain>
    </source>
</reference>
<feature type="compositionally biased region" description="Low complexity" evidence="1">
    <location>
        <begin position="146"/>
        <end position="160"/>
    </location>
</feature>
<evidence type="ECO:0000313" key="3">
    <source>
        <dbReference type="Proteomes" id="UP001432027"/>
    </source>
</evidence>
<name>A0AAV5U9E0_9BILA</name>
<comment type="caution">
    <text evidence="2">The sequence shown here is derived from an EMBL/GenBank/DDBJ whole genome shotgun (WGS) entry which is preliminary data.</text>
</comment>
<accession>A0AAV5U9E0</accession>
<evidence type="ECO:0000256" key="1">
    <source>
        <dbReference type="SAM" id="MobiDB-lite"/>
    </source>
</evidence>
<protein>
    <submittedName>
        <fullName evidence="2">Uncharacterized protein</fullName>
    </submittedName>
</protein>
<feature type="compositionally biased region" description="Pro residues" evidence="1">
    <location>
        <begin position="112"/>
        <end position="123"/>
    </location>
</feature>
<feature type="region of interest" description="Disordered" evidence="1">
    <location>
        <begin position="108"/>
        <end position="160"/>
    </location>
</feature>